<dbReference type="InterPro" id="IPR011335">
    <property type="entry name" value="Restrct_endonuc-II-like"/>
</dbReference>
<evidence type="ECO:0000313" key="4">
    <source>
        <dbReference type="Proteomes" id="UP001596087"/>
    </source>
</evidence>
<name>A0ABW0BFI7_9ACTN</name>
<organism evidence="3 4">
    <name type="scientific">Nocardioides taihuensis</name>
    <dbReference type="NCBI Taxonomy" id="1835606"/>
    <lineage>
        <taxon>Bacteria</taxon>
        <taxon>Bacillati</taxon>
        <taxon>Actinomycetota</taxon>
        <taxon>Actinomycetes</taxon>
        <taxon>Propionibacteriales</taxon>
        <taxon>Nocardioidaceae</taxon>
        <taxon>Nocardioides</taxon>
    </lineage>
</organism>
<dbReference type="Proteomes" id="UP001596087">
    <property type="component" value="Unassembled WGS sequence"/>
</dbReference>
<gene>
    <name evidence="3" type="ORF">ACFPGP_03700</name>
</gene>
<proteinExistence type="predicted"/>
<dbReference type="Gene3D" id="3.40.960.10">
    <property type="entry name" value="VSR Endonuclease"/>
    <property type="match status" value="1"/>
</dbReference>
<dbReference type="Pfam" id="PF13338">
    <property type="entry name" value="AbiEi_4"/>
    <property type="match status" value="1"/>
</dbReference>
<dbReference type="Pfam" id="PF18741">
    <property type="entry name" value="MTES_1575"/>
    <property type="match status" value="1"/>
</dbReference>
<protein>
    <submittedName>
        <fullName evidence="3">Type IV toxin-antitoxin system AbiEi family antitoxin domain-containing protein</fullName>
    </submittedName>
</protein>
<accession>A0ABW0BFI7</accession>
<dbReference type="EMBL" id="JBHSKD010000004">
    <property type="protein sequence ID" value="MFC5175763.1"/>
    <property type="molecule type" value="Genomic_DNA"/>
</dbReference>
<feature type="domain" description="Restriction endonuclease type II-like" evidence="2">
    <location>
        <begin position="232"/>
        <end position="283"/>
    </location>
</feature>
<dbReference type="InterPro" id="IPR049468">
    <property type="entry name" value="Restrct_endonuc-II-like_dom"/>
</dbReference>
<comment type="caution">
    <text evidence="3">The sequence shown here is derived from an EMBL/GenBank/DDBJ whole genome shotgun (WGS) entry which is preliminary data.</text>
</comment>
<dbReference type="RefSeq" id="WP_378587046.1">
    <property type="nucleotide sequence ID" value="NZ_JBHSKD010000004.1"/>
</dbReference>
<dbReference type="InterPro" id="IPR025159">
    <property type="entry name" value="AbiEi_N"/>
</dbReference>
<dbReference type="SUPFAM" id="SSF52980">
    <property type="entry name" value="Restriction endonuclease-like"/>
    <property type="match status" value="1"/>
</dbReference>
<evidence type="ECO:0000313" key="3">
    <source>
        <dbReference type="EMBL" id="MFC5175763.1"/>
    </source>
</evidence>
<feature type="domain" description="AbiEi antitoxin N-terminal" evidence="1">
    <location>
        <begin position="7"/>
        <end position="41"/>
    </location>
</feature>
<evidence type="ECO:0000259" key="2">
    <source>
        <dbReference type="Pfam" id="PF18741"/>
    </source>
</evidence>
<reference evidence="4" key="1">
    <citation type="journal article" date="2019" name="Int. J. Syst. Evol. Microbiol.">
        <title>The Global Catalogue of Microorganisms (GCM) 10K type strain sequencing project: providing services to taxonomists for standard genome sequencing and annotation.</title>
        <authorList>
            <consortium name="The Broad Institute Genomics Platform"/>
            <consortium name="The Broad Institute Genome Sequencing Center for Infectious Disease"/>
            <person name="Wu L."/>
            <person name="Ma J."/>
        </authorList>
    </citation>
    <scope>NUCLEOTIDE SEQUENCE [LARGE SCALE GENOMIC DNA]</scope>
    <source>
        <strain evidence="4">DFY41</strain>
    </source>
</reference>
<sequence>MDLPDRPFTTSEIDALGITRSQLRTLVLNGDVRRPLHGVYCPSHLPDTRELRARCAALVLPPHTVVCDRSAAWIHGVDTFDLTERVLPPPLEVVATGGRDRSRRTELYGGKRRLRRDEVTTVEGVRVTTPLRTACDLARLRGRHSSLAVLDAFMRTHGITRADLDRVLPRFRGQRGVVQLRQLVPLASPLRESTGESFTAMTIHDAGLPPPTPQLWLELDGYGWVRLDHAYEQLKIAIEYDGEEHHSSESDRAHDRMRREALEAAGWIVIVVRKSDFTSEASDLWLRRLRRAIDERRHEHRRRYSRGEQMRPRRRTR</sequence>
<keyword evidence="4" id="KW-1185">Reference proteome</keyword>
<evidence type="ECO:0000259" key="1">
    <source>
        <dbReference type="Pfam" id="PF13338"/>
    </source>
</evidence>